<dbReference type="Proteomes" id="UP001054945">
    <property type="component" value="Unassembled WGS sequence"/>
</dbReference>
<evidence type="ECO:0000313" key="2">
    <source>
        <dbReference type="Proteomes" id="UP001054945"/>
    </source>
</evidence>
<name>A0AAV4UW31_CAEEX</name>
<reference evidence="1 2" key="1">
    <citation type="submission" date="2021-06" db="EMBL/GenBank/DDBJ databases">
        <title>Caerostris extrusa draft genome.</title>
        <authorList>
            <person name="Kono N."/>
            <person name="Arakawa K."/>
        </authorList>
    </citation>
    <scope>NUCLEOTIDE SEQUENCE [LARGE SCALE GENOMIC DNA]</scope>
</reference>
<comment type="caution">
    <text evidence="1">The sequence shown here is derived from an EMBL/GenBank/DDBJ whole genome shotgun (WGS) entry which is preliminary data.</text>
</comment>
<evidence type="ECO:0000313" key="1">
    <source>
        <dbReference type="EMBL" id="GIY61863.1"/>
    </source>
</evidence>
<proteinExistence type="predicted"/>
<keyword evidence="2" id="KW-1185">Reference proteome</keyword>
<dbReference type="AlphaFoldDB" id="A0AAV4UW31"/>
<accession>A0AAV4UW31</accession>
<gene>
    <name evidence="1" type="ORF">CEXT_65271</name>
</gene>
<organism evidence="1 2">
    <name type="scientific">Caerostris extrusa</name>
    <name type="common">Bark spider</name>
    <name type="synonym">Caerostris bankana</name>
    <dbReference type="NCBI Taxonomy" id="172846"/>
    <lineage>
        <taxon>Eukaryota</taxon>
        <taxon>Metazoa</taxon>
        <taxon>Ecdysozoa</taxon>
        <taxon>Arthropoda</taxon>
        <taxon>Chelicerata</taxon>
        <taxon>Arachnida</taxon>
        <taxon>Araneae</taxon>
        <taxon>Araneomorphae</taxon>
        <taxon>Entelegynae</taxon>
        <taxon>Araneoidea</taxon>
        <taxon>Araneidae</taxon>
        <taxon>Caerostris</taxon>
    </lineage>
</organism>
<sequence>MLLRTHISRRNDYIKSLTIFTYHLSLSDQNKSHALHILSSTPLDIHLIPQPFIRRSVISFWWCLAQIVVIFRSSYPSGTGISNFPQPPPRPPFLSQPLADDKDGYQVFKEENLGKFAWK</sequence>
<protein>
    <submittedName>
        <fullName evidence="1">Uncharacterized protein</fullName>
    </submittedName>
</protein>
<dbReference type="EMBL" id="BPLR01013538">
    <property type="protein sequence ID" value="GIY61863.1"/>
    <property type="molecule type" value="Genomic_DNA"/>
</dbReference>